<dbReference type="AlphaFoldDB" id="A0A645BY86"/>
<dbReference type="PANTHER" id="PTHR11693:SF22">
    <property type="entry name" value="ATP SYNTHASE SUBUNIT GAMMA, MITOCHONDRIAL"/>
    <property type="match status" value="1"/>
</dbReference>
<comment type="subcellular location">
    <subcellularLocation>
        <location evidence="1">Membrane</location>
        <topology evidence="1">Peripheral membrane protein</topology>
    </subcellularLocation>
</comment>
<dbReference type="Pfam" id="PF00231">
    <property type="entry name" value="ATP-synt"/>
    <property type="match status" value="1"/>
</dbReference>
<dbReference type="PANTHER" id="PTHR11693">
    <property type="entry name" value="ATP SYNTHASE GAMMA CHAIN"/>
    <property type="match status" value="1"/>
</dbReference>
<reference evidence="9" key="1">
    <citation type="submission" date="2019-08" db="EMBL/GenBank/DDBJ databases">
        <authorList>
            <person name="Kucharzyk K."/>
            <person name="Murdoch R.W."/>
            <person name="Higgins S."/>
            <person name="Loffler F."/>
        </authorList>
    </citation>
    <scope>NUCLEOTIDE SEQUENCE</scope>
</reference>
<keyword evidence="5" id="KW-0406">Ion transport</keyword>
<comment type="similarity">
    <text evidence="2">Belongs to the ATPase gamma chain family.</text>
</comment>
<evidence type="ECO:0000256" key="4">
    <source>
        <dbReference type="ARBA" id="ARBA00022781"/>
    </source>
</evidence>
<evidence type="ECO:0000256" key="3">
    <source>
        <dbReference type="ARBA" id="ARBA00022448"/>
    </source>
</evidence>
<dbReference type="HAMAP" id="MF_00815">
    <property type="entry name" value="ATP_synth_gamma_bact"/>
    <property type="match status" value="1"/>
</dbReference>
<organism evidence="9">
    <name type="scientific">bioreactor metagenome</name>
    <dbReference type="NCBI Taxonomy" id="1076179"/>
    <lineage>
        <taxon>unclassified sequences</taxon>
        <taxon>metagenomes</taxon>
        <taxon>ecological metagenomes</taxon>
    </lineage>
</organism>
<dbReference type="NCBIfam" id="TIGR01146">
    <property type="entry name" value="ATPsyn_F1gamma"/>
    <property type="match status" value="1"/>
</dbReference>
<gene>
    <name evidence="9" type="primary">atpG_26</name>
    <name evidence="9" type="ORF">SDC9_117100</name>
</gene>
<dbReference type="GO" id="GO:0045259">
    <property type="term" value="C:proton-transporting ATP synthase complex"/>
    <property type="evidence" value="ECO:0007669"/>
    <property type="project" value="UniProtKB-KW"/>
</dbReference>
<dbReference type="CDD" id="cd12151">
    <property type="entry name" value="F1-ATPase_gamma"/>
    <property type="match status" value="1"/>
</dbReference>
<keyword evidence="8" id="KW-0066">ATP synthesis</keyword>
<evidence type="ECO:0000256" key="2">
    <source>
        <dbReference type="ARBA" id="ARBA00007681"/>
    </source>
</evidence>
<keyword evidence="6" id="KW-0472">Membrane</keyword>
<dbReference type="NCBIfam" id="NF009959">
    <property type="entry name" value="PRK13426.1"/>
    <property type="match status" value="1"/>
</dbReference>
<evidence type="ECO:0000256" key="5">
    <source>
        <dbReference type="ARBA" id="ARBA00023065"/>
    </source>
</evidence>
<sequence length="291" mass="33431">MPSLKEIKTRIQSVRSTRKITSAMMMIASSKLRKIQKIIENLYPYQQKLQQLMELFVNSQDNLVSPFAERRQIKRVALILFSSNTSLAGRFNENVISQLKVTVNEYLPLGKENIHIYAIGDKVYEAARKLGFETPNNFCHIADKPSYEATRQLASDLMELFLNKKIDKVELIYHHYKSKGTQELLRETFLPITLMTEDERWKIPQPDYIVEPDPQTIMDQLIPKVLKLKLYTIHADSVSSEHAARTIAMQTATDNADDLLDELTLQYNKLRQQSITNELLDIIGGSFGKPG</sequence>
<evidence type="ECO:0000256" key="1">
    <source>
        <dbReference type="ARBA" id="ARBA00004170"/>
    </source>
</evidence>
<accession>A0A645BY86</accession>
<comment type="caution">
    <text evidence="9">The sequence shown here is derived from an EMBL/GenBank/DDBJ whole genome shotgun (WGS) entry which is preliminary data.</text>
</comment>
<dbReference type="PRINTS" id="PR00126">
    <property type="entry name" value="ATPASEGAMMA"/>
</dbReference>
<keyword evidence="3" id="KW-0813">Transport</keyword>
<dbReference type="Gene3D" id="1.10.287.80">
    <property type="entry name" value="ATP synthase, gamma subunit, helix hairpin domain"/>
    <property type="match status" value="1"/>
</dbReference>
<evidence type="ECO:0000256" key="7">
    <source>
        <dbReference type="ARBA" id="ARBA00023196"/>
    </source>
</evidence>
<dbReference type="EMBL" id="VSSQ01023302">
    <property type="protein sequence ID" value="MPM70147.1"/>
    <property type="molecule type" value="Genomic_DNA"/>
</dbReference>
<protein>
    <submittedName>
        <fullName evidence="9">ATP synthase gamma chain</fullName>
    </submittedName>
</protein>
<keyword evidence="7" id="KW-0139">CF(1)</keyword>
<dbReference type="Gene3D" id="3.40.1380.10">
    <property type="match status" value="1"/>
</dbReference>
<dbReference type="InterPro" id="IPR035968">
    <property type="entry name" value="ATP_synth_F1_ATPase_gsu"/>
</dbReference>
<keyword evidence="4" id="KW-0375">Hydrogen ion transport</keyword>
<proteinExistence type="inferred from homology"/>
<dbReference type="InterPro" id="IPR000131">
    <property type="entry name" value="ATP_synth_F1_gsu"/>
</dbReference>
<evidence type="ECO:0000256" key="6">
    <source>
        <dbReference type="ARBA" id="ARBA00023136"/>
    </source>
</evidence>
<evidence type="ECO:0000313" key="9">
    <source>
        <dbReference type="EMBL" id="MPM70147.1"/>
    </source>
</evidence>
<dbReference type="GO" id="GO:0046933">
    <property type="term" value="F:proton-transporting ATP synthase activity, rotational mechanism"/>
    <property type="evidence" value="ECO:0007669"/>
    <property type="project" value="InterPro"/>
</dbReference>
<dbReference type="SUPFAM" id="SSF52943">
    <property type="entry name" value="ATP synthase (F1-ATPase), gamma subunit"/>
    <property type="match status" value="1"/>
</dbReference>
<name>A0A645BY86_9ZZZZ</name>
<evidence type="ECO:0000256" key="8">
    <source>
        <dbReference type="ARBA" id="ARBA00023310"/>
    </source>
</evidence>